<feature type="region of interest" description="Disordered" evidence="1">
    <location>
        <begin position="16"/>
        <end position="39"/>
    </location>
</feature>
<evidence type="ECO:0000256" key="1">
    <source>
        <dbReference type="SAM" id="MobiDB-lite"/>
    </source>
</evidence>
<organism evidence="2 3">
    <name type="scientific">Coccidioides immitis RMSCC 3703</name>
    <dbReference type="NCBI Taxonomy" id="454286"/>
    <lineage>
        <taxon>Eukaryota</taxon>
        <taxon>Fungi</taxon>
        <taxon>Dikarya</taxon>
        <taxon>Ascomycota</taxon>
        <taxon>Pezizomycotina</taxon>
        <taxon>Eurotiomycetes</taxon>
        <taxon>Eurotiomycetidae</taxon>
        <taxon>Onygenales</taxon>
        <taxon>Onygenaceae</taxon>
        <taxon>Coccidioides</taxon>
    </lineage>
</organism>
<evidence type="ECO:0000313" key="3">
    <source>
        <dbReference type="Proteomes" id="UP000054559"/>
    </source>
</evidence>
<evidence type="ECO:0000313" key="2">
    <source>
        <dbReference type="EMBL" id="KMU74439.1"/>
    </source>
</evidence>
<name>A0A0J8QPI8_COCIT</name>
<protein>
    <submittedName>
        <fullName evidence="2">Uncharacterized protein</fullName>
    </submittedName>
</protein>
<sequence>MPGWCQFGSYTIDDAKNINSSAGATDLPDGPDKTTRRPSRSLQGMVEFKMRYRPPVRSMYGNNGLDGTRAAEISKKVGACYAVAGTKKPQKWLNGANPSRRRVISDNIVFCLGSVAGGSKE</sequence>
<accession>A0A0J8QPI8</accession>
<reference evidence="3" key="1">
    <citation type="journal article" date="2010" name="Genome Res.">
        <title>Population genomic sequencing of Coccidioides fungi reveals recent hybridization and transposon control.</title>
        <authorList>
            <person name="Neafsey D.E."/>
            <person name="Barker B.M."/>
            <person name="Sharpton T.J."/>
            <person name="Stajich J.E."/>
            <person name="Park D.J."/>
            <person name="Whiston E."/>
            <person name="Hung C.-Y."/>
            <person name="McMahan C."/>
            <person name="White J."/>
            <person name="Sykes S."/>
            <person name="Heiman D."/>
            <person name="Young S."/>
            <person name="Zeng Q."/>
            <person name="Abouelleil A."/>
            <person name="Aftuck L."/>
            <person name="Bessette D."/>
            <person name="Brown A."/>
            <person name="FitzGerald M."/>
            <person name="Lui A."/>
            <person name="Macdonald J.P."/>
            <person name="Priest M."/>
            <person name="Orbach M.J."/>
            <person name="Galgiani J.N."/>
            <person name="Kirkland T.N."/>
            <person name="Cole G.T."/>
            <person name="Birren B.W."/>
            <person name="Henn M.R."/>
            <person name="Taylor J.W."/>
            <person name="Rounsley S.D."/>
        </authorList>
    </citation>
    <scope>NUCLEOTIDE SEQUENCE [LARGE SCALE GENOMIC DNA]</scope>
    <source>
        <strain evidence="3">RMSCC 3703</strain>
    </source>
</reference>
<dbReference type="Proteomes" id="UP000054559">
    <property type="component" value="Unassembled WGS sequence"/>
</dbReference>
<proteinExistence type="predicted"/>
<dbReference type="EMBL" id="DS268135">
    <property type="protein sequence ID" value="KMU74439.1"/>
    <property type="molecule type" value="Genomic_DNA"/>
</dbReference>
<gene>
    <name evidence="2" type="ORF">CISG_04510</name>
</gene>
<dbReference type="AlphaFoldDB" id="A0A0J8QPI8"/>